<dbReference type="Proteomes" id="UP001302316">
    <property type="component" value="Unassembled WGS sequence"/>
</dbReference>
<comment type="similarity">
    <text evidence="1">Belongs to the bacterial reverse transcriptase family.</text>
</comment>
<dbReference type="SUPFAM" id="SSF56672">
    <property type="entry name" value="DNA/RNA polymerases"/>
    <property type="match status" value="1"/>
</dbReference>
<name>A0AAP6JI70_9GAMM</name>
<accession>A0AAP6JI70</accession>
<gene>
    <name evidence="3" type="primary">ltrA</name>
    <name evidence="3" type="ORF">VCB98_13660</name>
</gene>
<dbReference type="RefSeq" id="WP_346053462.1">
    <property type="nucleotide sequence ID" value="NZ_JAYGII010000071.1"/>
</dbReference>
<dbReference type="CDD" id="cd01651">
    <property type="entry name" value="RT_G2_intron"/>
    <property type="match status" value="1"/>
</dbReference>
<dbReference type="PANTHER" id="PTHR34047:SF8">
    <property type="entry name" value="PROTEIN YKFC"/>
    <property type="match status" value="1"/>
</dbReference>
<evidence type="ECO:0000313" key="3">
    <source>
        <dbReference type="EMBL" id="MEA5446869.1"/>
    </source>
</evidence>
<dbReference type="PANTHER" id="PTHR34047">
    <property type="entry name" value="NUCLEAR INTRON MATURASE 1, MITOCHONDRIAL-RELATED"/>
    <property type="match status" value="1"/>
</dbReference>
<keyword evidence="3" id="KW-0548">Nucleotidyltransferase</keyword>
<dbReference type="EMBL" id="JAYGII010000071">
    <property type="protein sequence ID" value="MEA5446869.1"/>
    <property type="molecule type" value="Genomic_DNA"/>
</dbReference>
<organism evidence="3 4">
    <name type="scientific">Natronospira elongata</name>
    <dbReference type="NCBI Taxonomy" id="3110268"/>
    <lineage>
        <taxon>Bacteria</taxon>
        <taxon>Pseudomonadati</taxon>
        <taxon>Pseudomonadota</taxon>
        <taxon>Gammaproteobacteria</taxon>
        <taxon>Natronospirales</taxon>
        <taxon>Natronospiraceae</taxon>
        <taxon>Natronospira</taxon>
    </lineage>
</organism>
<dbReference type="InterPro" id="IPR030931">
    <property type="entry name" value="Group_II_RT_mat"/>
</dbReference>
<comment type="caution">
    <text evidence="3">The sequence shown here is derived from an EMBL/GenBank/DDBJ whole genome shotgun (WGS) entry which is preliminary data.</text>
</comment>
<feature type="domain" description="Reverse transcriptase" evidence="2">
    <location>
        <begin position="73"/>
        <end position="318"/>
    </location>
</feature>
<sequence length="435" mass="50456">MHRNPTGVYTRQQRIACNARSHPERAFTSLAHHLDLDWLLEAYRRIRKDGAVGVDGQTAAEFEADLYGNLERLREAALSGRYRAPPARRVYIPKGDGTKRPLGIPTLSDKILQRAVAMLLEPIFEQDFLACSFGFRPGRSAHQALDYLWRNAMRQGGGWVFDVDIQRFFETLDHDRLREVIARRVSDGVIRRLIGKWLNAGVMEGAQWYRTRQGTPQGGVISPLLANAYLHAVVDEWFDREVQPRLKGRAFLVRYADDLVIGFTNEVDARRVAAVMAKRLDRYNLRLHPEKSRLVPFRAARRRAGPRPGSFDFLGFTHYWGRSRAGRPVILRKTAKTRVRRVLGLVNQWCRRHRHWPVAEQCDRLSRLLRGHYAYYGVIGNSRSLRQVLHAVKRLWIKWLGRRSQRRMNWETAQRLLQRYPLPPARLSRYASVAG</sequence>
<evidence type="ECO:0000313" key="4">
    <source>
        <dbReference type="Proteomes" id="UP001302316"/>
    </source>
</evidence>
<keyword evidence="3" id="KW-0808">Transferase</keyword>
<protein>
    <submittedName>
        <fullName evidence="3">Group II intron reverse transcriptase/maturase</fullName>
        <ecNumber evidence="3">2.7.7.49</ecNumber>
    </submittedName>
</protein>
<dbReference type="Pfam" id="PF00078">
    <property type="entry name" value="RVT_1"/>
    <property type="match status" value="1"/>
</dbReference>
<dbReference type="InterPro" id="IPR043502">
    <property type="entry name" value="DNA/RNA_pol_sf"/>
</dbReference>
<dbReference type="AlphaFoldDB" id="A0AAP6JI70"/>
<evidence type="ECO:0000256" key="1">
    <source>
        <dbReference type="ARBA" id="ARBA00034120"/>
    </source>
</evidence>
<dbReference type="GO" id="GO:0003964">
    <property type="term" value="F:RNA-directed DNA polymerase activity"/>
    <property type="evidence" value="ECO:0007669"/>
    <property type="project" value="UniProtKB-KW"/>
</dbReference>
<keyword evidence="3" id="KW-0695">RNA-directed DNA polymerase</keyword>
<dbReference type="EC" id="2.7.7.49" evidence="3"/>
<reference evidence="3 4" key="1">
    <citation type="submission" date="2023-12" db="EMBL/GenBank/DDBJ databases">
        <title>Whole-genome sequencing of halo(alkali)philic microorganisms from hypersaline lakes.</title>
        <authorList>
            <person name="Sorokin D.Y."/>
            <person name="Merkel A.Y."/>
            <person name="Messina E."/>
            <person name="Yakimov M."/>
        </authorList>
    </citation>
    <scope>NUCLEOTIDE SEQUENCE [LARGE SCALE GENOMIC DNA]</scope>
    <source>
        <strain evidence="3 4">AB-CW1</strain>
    </source>
</reference>
<dbReference type="NCBIfam" id="TIGR04416">
    <property type="entry name" value="group_II_RT_mat"/>
    <property type="match status" value="1"/>
</dbReference>
<dbReference type="Gene3D" id="3.30.70.270">
    <property type="match status" value="1"/>
</dbReference>
<dbReference type="InterPro" id="IPR000477">
    <property type="entry name" value="RT_dom"/>
</dbReference>
<evidence type="ECO:0000259" key="2">
    <source>
        <dbReference type="PROSITE" id="PS50878"/>
    </source>
</evidence>
<keyword evidence="4" id="KW-1185">Reference proteome</keyword>
<dbReference type="PROSITE" id="PS50878">
    <property type="entry name" value="RT_POL"/>
    <property type="match status" value="1"/>
</dbReference>
<dbReference type="InterPro" id="IPR051083">
    <property type="entry name" value="GrpII_Intron_Splice-Mob/Def"/>
</dbReference>
<proteinExistence type="inferred from homology"/>
<dbReference type="InterPro" id="IPR043128">
    <property type="entry name" value="Rev_trsase/Diguanyl_cyclase"/>
</dbReference>